<dbReference type="PANTHER" id="PTHR17223:SF0">
    <property type="entry name" value="PARATHYROID HORMONE-RELATED PROTEIN"/>
    <property type="match status" value="1"/>
</dbReference>
<dbReference type="InParanoid" id="A0A3B1J234"/>
<evidence type="ECO:0000256" key="4">
    <source>
        <dbReference type="ARBA" id="ARBA00022685"/>
    </source>
</evidence>
<reference evidence="7" key="4">
    <citation type="submission" date="2025-09" db="UniProtKB">
        <authorList>
            <consortium name="Ensembl"/>
        </authorList>
    </citation>
    <scope>IDENTIFICATION</scope>
</reference>
<organism evidence="7 8">
    <name type="scientific">Astyanax mexicanus</name>
    <name type="common">Blind cave fish</name>
    <name type="synonym">Astyanax fasciatus mexicanus</name>
    <dbReference type="NCBI Taxonomy" id="7994"/>
    <lineage>
        <taxon>Eukaryota</taxon>
        <taxon>Metazoa</taxon>
        <taxon>Chordata</taxon>
        <taxon>Craniata</taxon>
        <taxon>Vertebrata</taxon>
        <taxon>Euteleostomi</taxon>
        <taxon>Actinopterygii</taxon>
        <taxon>Neopterygii</taxon>
        <taxon>Teleostei</taxon>
        <taxon>Ostariophysi</taxon>
        <taxon>Characiformes</taxon>
        <taxon>Characoidei</taxon>
        <taxon>Acestrorhamphidae</taxon>
        <taxon>Acestrorhamphinae</taxon>
        <taxon>Astyanax</taxon>
    </lineage>
</organism>
<dbReference type="Bgee" id="ENSAMXG00000038277">
    <property type="expression patterns" value="Expressed in testis and 2 other cell types or tissues"/>
</dbReference>
<keyword evidence="5" id="KW-0372">Hormone</keyword>
<feature type="compositionally biased region" description="Polar residues" evidence="6">
    <location>
        <begin position="137"/>
        <end position="155"/>
    </location>
</feature>
<evidence type="ECO:0000313" key="8">
    <source>
        <dbReference type="Proteomes" id="UP000018467"/>
    </source>
</evidence>
<dbReference type="Pfam" id="PF01279">
    <property type="entry name" value="Parathyroid"/>
    <property type="match status" value="1"/>
</dbReference>
<dbReference type="AlphaFoldDB" id="A0A3B1J234"/>
<dbReference type="GO" id="GO:0005576">
    <property type="term" value="C:extracellular region"/>
    <property type="evidence" value="ECO:0007669"/>
    <property type="project" value="UniProtKB-SubCell"/>
</dbReference>
<dbReference type="Proteomes" id="UP000018467">
    <property type="component" value="Unassembled WGS sequence"/>
</dbReference>
<evidence type="ECO:0000256" key="5">
    <source>
        <dbReference type="ARBA" id="ARBA00022702"/>
    </source>
</evidence>
<sequence>MFEVLCSAARWSTDNLLQENTYESSVFWITMMLRQWSFAVLLLCIPLPVQGRPIQALSHRLRRSVGHAQLMHDRGRYLQERKRRLWLQELFKQVHTANVWDTPSDSDAGLHAVTWGAHSSKPASSTKEFPVDFEPESTGSSDTLLQETNKEQTLQGAAKRKKRVCLGKWRDGTRRRGWPCLGYSSGPMRGP</sequence>
<name>A0A3B1J234_ASTMX</name>
<dbReference type="GO" id="GO:0048703">
    <property type="term" value="P:embryonic viscerocranium morphogenesis"/>
    <property type="evidence" value="ECO:0007669"/>
    <property type="project" value="Ensembl"/>
</dbReference>
<comment type="similarity">
    <text evidence="2">Belongs to the parathyroid hormone family.</text>
</comment>
<evidence type="ECO:0000256" key="2">
    <source>
        <dbReference type="ARBA" id="ARBA00006307"/>
    </source>
</evidence>
<dbReference type="GO" id="GO:0005179">
    <property type="term" value="F:hormone activity"/>
    <property type="evidence" value="ECO:0007669"/>
    <property type="project" value="UniProtKB-KW"/>
</dbReference>
<dbReference type="PANTHER" id="PTHR17223">
    <property type="entry name" value="PARATHYROID HORMONE-RELATED"/>
    <property type="match status" value="1"/>
</dbReference>
<protein>
    <submittedName>
        <fullName evidence="7">Parathyroid hormone-like hormone b</fullName>
    </submittedName>
</protein>
<keyword evidence="8" id="KW-1185">Reference proteome</keyword>
<evidence type="ECO:0000256" key="1">
    <source>
        <dbReference type="ARBA" id="ARBA00004613"/>
    </source>
</evidence>
<dbReference type="GeneTree" id="ENSGT00390000004933"/>
<evidence type="ECO:0000256" key="6">
    <source>
        <dbReference type="SAM" id="MobiDB-lite"/>
    </source>
</evidence>
<reference evidence="7" key="3">
    <citation type="submission" date="2025-08" db="UniProtKB">
        <authorList>
            <consortium name="Ensembl"/>
        </authorList>
    </citation>
    <scope>IDENTIFICATION</scope>
</reference>
<dbReference type="FunCoup" id="A0A3B1J234">
    <property type="interactions" value="5"/>
</dbReference>
<dbReference type="InterPro" id="IPR003626">
    <property type="entry name" value="PTH-rel"/>
</dbReference>
<accession>A0A3B1J234</accession>
<reference evidence="8" key="1">
    <citation type="submission" date="2013-03" db="EMBL/GenBank/DDBJ databases">
        <authorList>
            <person name="Jeffery W."/>
            <person name="Warren W."/>
            <person name="Wilson R.K."/>
        </authorList>
    </citation>
    <scope>NUCLEOTIDE SEQUENCE</scope>
    <source>
        <strain evidence="8">female</strain>
    </source>
</reference>
<proteinExistence type="inferred from homology"/>
<reference evidence="8" key="2">
    <citation type="journal article" date="2014" name="Nat. Commun.">
        <title>The cavefish genome reveals candidate genes for eye loss.</title>
        <authorList>
            <person name="McGaugh S.E."/>
            <person name="Gross J.B."/>
            <person name="Aken B."/>
            <person name="Blin M."/>
            <person name="Borowsky R."/>
            <person name="Chalopin D."/>
            <person name="Hinaux H."/>
            <person name="Jeffery W.R."/>
            <person name="Keene A."/>
            <person name="Ma L."/>
            <person name="Minx P."/>
            <person name="Murphy D."/>
            <person name="O'Quin K.E."/>
            <person name="Retaux S."/>
            <person name="Rohner N."/>
            <person name="Searle S.M."/>
            <person name="Stahl B.A."/>
            <person name="Tabin C."/>
            <person name="Volff J.N."/>
            <person name="Yoshizawa M."/>
            <person name="Warren W.C."/>
        </authorList>
    </citation>
    <scope>NUCLEOTIDE SEQUENCE [LARGE SCALE GENOMIC DNA]</scope>
    <source>
        <strain evidence="8">female</strain>
    </source>
</reference>
<keyword evidence="3" id="KW-0964">Secreted</keyword>
<keyword evidence="4" id="KW-0165">Cleavage on pair of basic residues</keyword>
<dbReference type="InterPro" id="IPR001415">
    <property type="entry name" value="PTH/PTH-rel"/>
</dbReference>
<evidence type="ECO:0000313" key="7">
    <source>
        <dbReference type="Ensembl" id="ENSAMXP00000035971.1"/>
    </source>
</evidence>
<evidence type="ECO:0000256" key="3">
    <source>
        <dbReference type="ARBA" id="ARBA00022525"/>
    </source>
</evidence>
<feature type="region of interest" description="Disordered" evidence="6">
    <location>
        <begin position="121"/>
        <end position="159"/>
    </location>
</feature>
<comment type="subcellular location">
    <subcellularLocation>
        <location evidence="1">Secreted</location>
    </subcellularLocation>
</comment>
<dbReference type="Ensembl" id="ENSAMXT00000031751.1">
    <property type="protein sequence ID" value="ENSAMXP00000035971.1"/>
    <property type="gene ID" value="ENSAMXG00000038277.1"/>
</dbReference>
<dbReference type="SMART" id="SM00087">
    <property type="entry name" value="PTH"/>
    <property type="match status" value="1"/>
</dbReference>
<dbReference type="STRING" id="7994.ENSAMXP00000035971"/>
<dbReference type="GO" id="GO:0030282">
    <property type="term" value="P:bone mineralization"/>
    <property type="evidence" value="ECO:0007669"/>
    <property type="project" value="InterPro"/>
</dbReference>